<protein>
    <submittedName>
        <fullName evidence="1">Uncharacterized protein</fullName>
    </submittedName>
</protein>
<evidence type="ECO:0000313" key="1">
    <source>
        <dbReference type="EMBL" id="TLF77551.1"/>
    </source>
</evidence>
<dbReference type="AlphaFoldDB" id="A0A5R8NPK3"/>
<proteinExistence type="predicted"/>
<organism evidence="1 2">
    <name type="scientific">Nocardia cyriacigeorgica</name>
    <dbReference type="NCBI Taxonomy" id="135487"/>
    <lineage>
        <taxon>Bacteria</taxon>
        <taxon>Bacillati</taxon>
        <taxon>Actinomycetota</taxon>
        <taxon>Actinomycetes</taxon>
        <taxon>Mycobacteriales</taxon>
        <taxon>Nocardiaceae</taxon>
        <taxon>Nocardia</taxon>
    </lineage>
</organism>
<dbReference type="RefSeq" id="WP_138448406.1">
    <property type="nucleotide sequence ID" value="NZ_VBUT01000005.1"/>
</dbReference>
<dbReference type="Gene3D" id="1.25.40.10">
    <property type="entry name" value="Tetratricopeptide repeat domain"/>
    <property type="match status" value="1"/>
</dbReference>
<name>A0A5R8NPK3_9NOCA</name>
<dbReference type="Proteomes" id="UP000306378">
    <property type="component" value="Unassembled WGS sequence"/>
</dbReference>
<evidence type="ECO:0000313" key="2">
    <source>
        <dbReference type="Proteomes" id="UP000306378"/>
    </source>
</evidence>
<comment type="caution">
    <text evidence="1">The sequence shown here is derived from an EMBL/GenBank/DDBJ whole genome shotgun (WGS) entry which is preliminary data.</text>
</comment>
<dbReference type="SUPFAM" id="SSF48452">
    <property type="entry name" value="TPR-like"/>
    <property type="match status" value="1"/>
</dbReference>
<accession>A0A5R8NPK3</accession>
<sequence>MLDPAIGLLRWGSGFLAKCCDRTSSAAMATALADLSRLIGWACYDVGQLARARQYSALALSYARSADADSLVASILYVLGRVSLFERRPREALRMFQLGQISAQDAANRGESARLYANEAWAHAMSGNSQLMHDALARADHEIDSIDRGRLDPWTTVFFSAGELPGGCVRQSGVRAATASL</sequence>
<dbReference type="InterPro" id="IPR011990">
    <property type="entry name" value="TPR-like_helical_dom_sf"/>
</dbReference>
<gene>
    <name evidence="1" type="ORF">FEK34_14605</name>
</gene>
<dbReference type="EMBL" id="VBUT01000005">
    <property type="protein sequence ID" value="TLF77551.1"/>
    <property type="molecule type" value="Genomic_DNA"/>
</dbReference>
<reference evidence="1 2" key="1">
    <citation type="submission" date="2019-05" db="EMBL/GenBank/DDBJ databases">
        <title>Genomes sequences of two Nocardia cyriacigeorgica environmental isolates, type strains Nocardia asteroides ATCC 19247 and Nocardia cyriacigeorgica DSM 44484.</title>
        <authorList>
            <person name="Vautrin F."/>
            <person name="Bergeron E."/>
            <person name="Dubost A."/>
            <person name="Abrouk D."/>
            <person name="Rodriguez Nava V."/>
            <person name="Pujic P."/>
        </authorList>
    </citation>
    <scope>NUCLEOTIDE SEQUENCE [LARGE SCALE GENOMIC DNA]</scope>
    <source>
        <strain evidence="1 2">EML 446</strain>
    </source>
</reference>